<keyword evidence="3" id="KW-1185">Reference proteome</keyword>
<dbReference type="EMBL" id="FQZU01000007">
    <property type="protein sequence ID" value="SHJ39625.1"/>
    <property type="molecule type" value="Genomic_DNA"/>
</dbReference>
<organism evidence="2 3">
    <name type="scientific">Desulfatibacillum alkenivorans DSM 16219</name>
    <dbReference type="NCBI Taxonomy" id="1121393"/>
    <lineage>
        <taxon>Bacteria</taxon>
        <taxon>Pseudomonadati</taxon>
        <taxon>Thermodesulfobacteriota</taxon>
        <taxon>Desulfobacteria</taxon>
        <taxon>Desulfobacterales</taxon>
        <taxon>Desulfatibacillaceae</taxon>
        <taxon>Desulfatibacillum</taxon>
    </lineage>
</organism>
<proteinExistence type="predicted"/>
<dbReference type="Proteomes" id="UP000183994">
    <property type="component" value="Unassembled WGS sequence"/>
</dbReference>
<evidence type="ECO:0000313" key="2">
    <source>
        <dbReference type="EMBL" id="SHJ39625.1"/>
    </source>
</evidence>
<dbReference type="AlphaFoldDB" id="A0A1M6IYV7"/>
<gene>
    <name evidence="2" type="ORF">SAMN02745216_01570</name>
</gene>
<reference evidence="3" key="1">
    <citation type="submission" date="2016-11" db="EMBL/GenBank/DDBJ databases">
        <authorList>
            <person name="Varghese N."/>
            <person name="Submissions S."/>
        </authorList>
    </citation>
    <scope>NUCLEOTIDE SEQUENCE [LARGE SCALE GENOMIC DNA]</scope>
    <source>
        <strain evidence="3">DSM 16219</strain>
    </source>
</reference>
<name>A0A1M6IYV7_9BACT</name>
<protein>
    <submittedName>
        <fullName evidence="2">Uncharacterized protein</fullName>
    </submittedName>
</protein>
<evidence type="ECO:0000256" key="1">
    <source>
        <dbReference type="SAM" id="MobiDB-lite"/>
    </source>
</evidence>
<feature type="region of interest" description="Disordered" evidence="1">
    <location>
        <begin position="1"/>
        <end position="25"/>
    </location>
</feature>
<sequence>MHRPLLLRSAPRQDTALPGPPSVSNMSTFAFIQPDFKYLYMHSHAKHGNEKRASKTLWLYRPPFSVIPVEGGGGMIVVLCKHSAALPETGTQCQYELAAWYGMKVMKVNE</sequence>
<accession>A0A1M6IYV7</accession>
<evidence type="ECO:0000313" key="3">
    <source>
        <dbReference type="Proteomes" id="UP000183994"/>
    </source>
</evidence>